<dbReference type="GO" id="GO:0004867">
    <property type="term" value="F:serine-type endopeptidase inhibitor activity"/>
    <property type="evidence" value="ECO:0007669"/>
    <property type="project" value="UniProtKB-KW"/>
</dbReference>
<organism evidence="7 8">
    <name type="scientific">Sitophilus oryzae</name>
    <name type="common">Rice weevil</name>
    <name type="synonym">Curculio oryzae</name>
    <dbReference type="NCBI Taxonomy" id="7048"/>
    <lineage>
        <taxon>Eukaryota</taxon>
        <taxon>Metazoa</taxon>
        <taxon>Ecdysozoa</taxon>
        <taxon>Arthropoda</taxon>
        <taxon>Hexapoda</taxon>
        <taxon>Insecta</taxon>
        <taxon>Pterygota</taxon>
        <taxon>Neoptera</taxon>
        <taxon>Endopterygota</taxon>
        <taxon>Coleoptera</taxon>
        <taxon>Polyphaga</taxon>
        <taxon>Cucujiformia</taxon>
        <taxon>Curculionidae</taxon>
        <taxon>Dryophthorinae</taxon>
        <taxon>Sitophilus</taxon>
    </lineage>
</organism>
<dbReference type="KEGG" id="soy:115891869"/>
<protein>
    <submittedName>
        <fullName evidence="8">Serpin B4-like</fullName>
    </submittedName>
</protein>
<dbReference type="SMART" id="SM00093">
    <property type="entry name" value="SERPIN"/>
    <property type="match status" value="1"/>
</dbReference>
<dbReference type="AlphaFoldDB" id="A0A6J2YYL3"/>
<dbReference type="InterPro" id="IPR036186">
    <property type="entry name" value="Serpin_sf"/>
</dbReference>
<keyword evidence="3" id="KW-0722">Serine protease inhibitor</keyword>
<dbReference type="PANTHER" id="PTHR11461">
    <property type="entry name" value="SERINE PROTEASE INHIBITOR, SERPIN"/>
    <property type="match status" value="1"/>
</dbReference>
<keyword evidence="5" id="KW-0732">Signal</keyword>
<dbReference type="GeneID" id="115891869"/>
<dbReference type="InterPro" id="IPR042178">
    <property type="entry name" value="Serpin_sf_1"/>
</dbReference>
<feature type="domain" description="Serpin" evidence="6">
    <location>
        <begin position="77"/>
        <end position="444"/>
    </location>
</feature>
<feature type="signal peptide" evidence="5">
    <location>
        <begin position="1"/>
        <end position="19"/>
    </location>
</feature>
<name>A0A6J2YYL3_SITOR</name>
<evidence type="ECO:0000256" key="4">
    <source>
        <dbReference type="RuleBase" id="RU000411"/>
    </source>
</evidence>
<feature type="chain" id="PRO_5026886999" evidence="5">
    <location>
        <begin position="20"/>
        <end position="449"/>
    </location>
</feature>
<dbReference type="PANTHER" id="PTHR11461:SF211">
    <property type="entry name" value="GH10112P-RELATED"/>
    <property type="match status" value="1"/>
</dbReference>
<evidence type="ECO:0000256" key="5">
    <source>
        <dbReference type="SAM" id="SignalP"/>
    </source>
</evidence>
<dbReference type="InterPro" id="IPR023795">
    <property type="entry name" value="Serpin_CS"/>
</dbReference>
<evidence type="ECO:0000259" key="6">
    <source>
        <dbReference type="SMART" id="SM00093"/>
    </source>
</evidence>
<keyword evidence="2" id="KW-0646">Protease inhibitor</keyword>
<sequence>MKIWPVLLCVAIFVQCGDSGLFKFIKPHWWIGQAKKIIKLPFGEREQVNTTVEEPVTIPPEPTLTTQEILFNLGPSLQSYFQTNDPLIKNNYIVSPISVAIALSNLLLTAEGLQYDVISNILQYRSNGENRNHMDFIWDLYNVINSVKSSFRKNYTFYRKEGLFFSEDQELSDHFLANTVRFFKTDIVPMDFTKQNSFRKIKNWVVKSSRKHIGNISTAAVNSQMESLLVNVVVFQAKFKDSFRKSSIRKDFSVKPFKQIKVVYYEGFVEGAFFVENDRYTLVGVPDRTQKIYLYIILPKGSDWIQYEIATFSNNFNYQELSVIQQSRVRSDVKLKIPDAFTSVVAFDLFKPIMNIKNEHNKDFSLPPSRTLKLSEGFDLSGVMQYMYLNMEHFDDTPEYIPPSRQKREEKEDYKDFTVDRPFVFFLKHEESNAVLFWGSISDPSKISN</sequence>
<dbReference type="Gene3D" id="2.30.39.10">
    <property type="entry name" value="Alpha-1-antitrypsin, domain 1"/>
    <property type="match status" value="2"/>
</dbReference>
<evidence type="ECO:0000256" key="2">
    <source>
        <dbReference type="ARBA" id="ARBA00022690"/>
    </source>
</evidence>
<dbReference type="Gene3D" id="3.30.497.10">
    <property type="entry name" value="Antithrombin, subunit I, domain 2"/>
    <property type="match status" value="1"/>
</dbReference>
<proteinExistence type="inferred from homology"/>
<dbReference type="Pfam" id="PF00079">
    <property type="entry name" value="Serpin"/>
    <property type="match status" value="1"/>
</dbReference>
<reference evidence="8" key="1">
    <citation type="submission" date="2025-08" db="UniProtKB">
        <authorList>
            <consortium name="RefSeq"/>
        </authorList>
    </citation>
    <scope>IDENTIFICATION</scope>
    <source>
        <tissue evidence="8">Gonads</tissue>
    </source>
</reference>
<dbReference type="GO" id="GO:0005615">
    <property type="term" value="C:extracellular space"/>
    <property type="evidence" value="ECO:0007669"/>
    <property type="project" value="InterPro"/>
</dbReference>
<evidence type="ECO:0000256" key="1">
    <source>
        <dbReference type="ARBA" id="ARBA00009500"/>
    </source>
</evidence>
<accession>A0A6J2YYL3</accession>
<dbReference type="SUPFAM" id="SSF56574">
    <property type="entry name" value="Serpins"/>
    <property type="match status" value="1"/>
</dbReference>
<keyword evidence="7" id="KW-1185">Reference proteome</keyword>
<dbReference type="Proteomes" id="UP000504635">
    <property type="component" value="Unplaced"/>
</dbReference>
<dbReference type="PROSITE" id="PS00284">
    <property type="entry name" value="SERPIN"/>
    <property type="match status" value="1"/>
</dbReference>
<dbReference type="InterPro" id="IPR042185">
    <property type="entry name" value="Serpin_sf_2"/>
</dbReference>
<evidence type="ECO:0000313" key="7">
    <source>
        <dbReference type="Proteomes" id="UP000504635"/>
    </source>
</evidence>
<dbReference type="InterPro" id="IPR023796">
    <property type="entry name" value="Serpin_dom"/>
</dbReference>
<dbReference type="OrthoDB" id="9518664at2759"/>
<evidence type="ECO:0000313" key="8">
    <source>
        <dbReference type="RefSeq" id="XP_030768327.1"/>
    </source>
</evidence>
<evidence type="ECO:0000256" key="3">
    <source>
        <dbReference type="ARBA" id="ARBA00022900"/>
    </source>
</evidence>
<comment type="similarity">
    <text evidence="1 4">Belongs to the serpin family.</text>
</comment>
<dbReference type="RefSeq" id="XP_030768327.1">
    <property type="nucleotide sequence ID" value="XM_030912467.1"/>
</dbReference>
<gene>
    <name evidence="8" type="primary">LOC115891869</name>
</gene>
<dbReference type="InterPro" id="IPR000215">
    <property type="entry name" value="Serpin_fam"/>
</dbReference>
<dbReference type="InParanoid" id="A0A6J2YYL3"/>